<dbReference type="GO" id="GO:0046872">
    <property type="term" value="F:metal ion binding"/>
    <property type="evidence" value="ECO:0007669"/>
    <property type="project" value="UniProtKB-KW"/>
</dbReference>
<sequence length="310" mass="34325">MLALRPKADRAPPGTPTDSPNFCFSDTLKKHLLSALARSANIFSVTSYTYMVHITAISSFTDNYIWQIRESEGRVVAIVDPGDADPVLSILEQKGTTPTAIFLTHHHTDHVGGVAGLTAYYPNIQVFGPAKEQIPTTTHLVGEGKIIGIPGTRLRFKVLDIPGHTKGHVAYYGYGALFCGDTVFSVGCGRLFEGTPKEMHGSLQKISALPTETLIYCAHEYTLDNIRFAKWIEPKNFDLEKREQQAFKQIDSDLPTVPSTLAEELATNPFLRCEIPAVIKAAEDHAGRKLANPVDVFSTIRRWKDNHRHD</sequence>
<comment type="function">
    <text evidence="7">Thiolesterase that catalyzes the hydrolysis of S-D-lactoyl-glutathione to form glutathione and D-lactic acid.</text>
</comment>
<comment type="pathway">
    <text evidence="2 7">Secondary metabolite metabolism; methylglyoxal degradation; (R)-lactate from methylglyoxal: step 2/2.</text>
</comment>
<dbReference type="InterPro" id="IPR050110">
    <property type="entry name" value="Glyoxalase_II_hydrolase"/>
</dbReference>
<feature type="binding site" evidence="7">
    <location>
        <position position="109"/>
    </location>
    <ligand>
        <name>Zn(2+)</name>
        <dbReference type="ChEBI" id="CHEBI:29105"/>
        <label>2</label>
    </ligand>
</feature>
<feature type="domain" description="Metallo-beta-lactamase" evidence="8">
    <location>
        <begin position="62"/>
        <end position="219"/>
    </location>
</feature>
<feature type="binding site" evidence="7">
    <location>
        <position position="181"/>
    </location>
    <ligand>
        <name>Zn(2+)</name>
        <dbReference type="ChEBI" id="CHEBI:29105"/>
        <label>1</label>
    </ligand>
</feature>
<feature type="binding site" evidence="7">
    <location>
        <position position="219"/>
    </location>
    <ligand>
        <name>Zn(2+)</name>
        <dbReference type="ChEBI" id="CHEBI:29105"/>
        <label>2</label>
    </ligand>
</feature>
<dbReference type="CDD" id="cd07723">
    <property type="entry name" value="hydroxyacylglutathione_hydrolase_MBL-fold"/>
    <property type="match status" value="1"/>
</dbReference>
<feature type="binding site" evidence="7">
    <location>
        <position position="181"/>
    </location>
    <ligand>
        <name>Zn(2+)</name>
        <dbReference type="ChEBI" id="CHEBI:29105"/>
        <label>2</label>
    </ligand>
</feature>
<feature type="binding site" evidence="7">
    <location>
        <position position="105"/>
    </location>
    <ligand>
        <name>Zn(2+)</name>
        <dbReference type="ChEBI" id="CHEBI:29105"/>
        <label>1</label>
    </ligand>
</feature>
<dbReference type="SUPFAM" id="SSF56281">
    <property type="entry name" value="Metallo-hydrolase/oxidoreductase"/>
    <property type="match status" value="1"/>
</dbReference>
<dbReference type="InterPro" id="IPR001279">
    <property type="entry name" value="Metallo-B-lactamas"/>
</dbReference>
<feature type="binding site" evidence="7">
    <location>
        <position position="164"/>
    </location>
    <ligand>
        <name>Zn(2+)</name>
        <dbReference type="ChEBI" id="CHEBI:29105"/>
        <label>1</label>
    </ligand>
</feature>
<keyword evidence="5 7" id="KW-0378">Hydrolase</keyword>
<dbReference type="EMBL" id="CAADFX010000006">
    <property type="protein sequence ID" value="VFK51199.1"/>
    <property type="molecule type" value="Genomic_DNA"/>
</dbReference>
<proteinExistence type="inferred from homology"/>
<dbReference type="Gene3D" id="3.60.15.10">
    <property type="entry name" value="Ribonuclease Z/Hydroxyacylglutathione hydrolase-like"/>
    <property type="match status" value="1"/>
</dbReference>
<name>A0A450ZBP1_9GAMM</name>
<dbReference type="InterPro" id="IPR035680">
    <property type="entry name" value="Clx_II_MBL"/>
</dbReference>
<dbReference type="HAMAP" id="MF_01374">
    <property type="entry name" value="Glyoxalase_2"/>
    <property type="match status" value="1"/>
</dbReference>
<feature type="binding site" evidence="7">
    <location>
        <position position="110"/>
    </location>
    <ligand>
        <name>Zn(2+)</name>
        <dbReference type="ChEBI" id="CHEBI:29105"/>
        <label>2</label>
    </ligand>
</feature>
<protein>
    <recommendedName>
        <fullName evidence="7">Hydroxyacylglutathione hydrolase</fullName>
        <ecNumber evidence="7">3.1.2.6</ecNumber>
    </recommendedName>
    <alternativeName>
        <fullName evidence="7">Glyoxalase II</fullName>
        <shortName evidence="7">Glx II</shortName>
    </alternativeName>
</protein>
<dbReference type="PANTHER" id="PTHR43705:SF1">
    <property type="entry name" value="HYDROXYACYLGLUTATHIONE HYDROLASE GLOB"/>
    <property type="match status" value="1"/>
</dbReference>
<accession>A0A450ZBP1</accession>
<keyword evidence="4 7" id="KW-0479">Metal-binding</keyword>
<evidence type="ECO:0000256" key="4">
    <source>
        <dbReference type="ARBA" id="ARBA00022723"/>
    </source>
</evidence>
<dbReference type="SMART" id="SM00849">
    <property type="entry name" value="Lactamase_B"/>
    <property type="match status" value="1"/>
</dbReference>
<comment type="catalytic activity">
    <reaction evidence="1 7">
        <text>an S-(2-hydroxyacyl)glutathione + H2O = a 2-hydroxy carboxylate + glutathione + H(+)</text>
        <dbReference type="Rhea" id="RHEA:21864"/>
        <dbReference type="ChEBI" id="CHEBI:15377"/>
        <dbReference type="ChEBI" id="CHEBI:15378"/>
        <dbReference type="ChEBI" id="CHEBI:57925"/>
        <dbReference type="ChEBI" id="CHEBI:58896"/>
        <dbReference type="ChEBI" id="CHEBI:71261"/>
        <dbReference type="EC" id="3.1.2.6"/>
    </reaction>
</comment>
<dbReference type="InterPro" id="IPR036866">
    <property type="entry name" value="RibonucZ/Hydroxyglut_hydro"/>
</dbReference>
<evidence type="ECO:0000256" key="7">
    <source>
        <dbReference type="HAMAP-Rule" id="MF_01374"/>
    </source>
</evidence>
<dbReference type="Pfam" id="PF00753">
    <property type="entry name" value="Lactamase_B"/>
    <property type="match status" value="1"/>
</dbReference>
<dbReference type="UniPathway" id="UPA00619">
    <property type="reaction ID" value="UER00676"/>
</dbReference>
<dbReference type="Pfam" id="PF16123">
    <property type="entry name" value="HAGH_C"/>
    <property type="match status" value="1"/>
</dbReference>
<feature type="binding site" evidence="7">
    <location>
        <position position="107"/>
    </location>
    <ligand>
        <name>Zn(2+)</name>
        <dbReference type="ChEBI" id="CHEBI:29105"/>
        <label>1</label>
    </ligand>
</feature>
<dbReference type="EC" id="3.1.2.6" evidence="7"/>
<organism evidence="9">
    <name type="scientific">Candidatus Kentrum sp. TUN</name>
    <dbReference type="NCBI Taxonomy" id="2126343"/>
    <lineage>
        <taxon>Bacteria</taxon>
        <taxon>Pseudomonadati</taxon>
        <taxon>Pseudomonadota</taxon>
        <taxon>Gammaproteobacteria</taxon>
        <taxon>Candidatus Kentrum</taxon>
    </lineage>
</organism>
<reference evidence="9" key="1">
    <citation type="submission" date="2019-02" db="EMBL/GenBank/DDBJ databases">
        <authorList>
            <person name="Gruber-Vodicka R. H."/>
            <person name="Seah K. B. B."/>
        </authorList>
    </citation>
    <scope>NUCLEOTIDE SEQUENCE</scope>
    <source>
        <strain evidence="9">BECK_BY1</strain>
    </source>
</reference>
<evidence type="ECO:0000313" key="9">
    <source>
        <dbReference type="EMBL" id="VFK51199.1"/>
    </source>
</evidence>
<dbReference type="NCBIfam" id="TIGR03413">
    <property type="entry name" value="GSH_gloB"/>
    <property type="match status" value="1"/>
</dbReference>
<comment type="subunit">
    <text evidence="7">Monomer.</text>
</comment>
<dbReference type="InterPro" id="IPR017782">
    <property type="entry name" value="Hydroxyacylglutathione_Hdrlase"/>
</dbReference>
<evidence type="ECO:0000256" key="2">
    <source>
        <dbReference type="ARBA" id="ARBA00004963"/>
    </source>
</evidence>
<gene>
    <name evidence="7" type="primary">gloB</name>
    <name evidence="9" type="ORF">BECKTUN1418D_GA0071000_100616</name>
</gene>
<dbReference type="GO" id="GO:0019243">
    <property type="term" value="P:methylglyoxal catabolic process to D-lactate via S-lactoyl-glutathione"/>
    <property type="evidence" value="ECO:0007669"/>
    <property type="project" value="UniProtKB-UniRule"/>
</dbReference>
<dbReference type="AlphaFoldDB" id="A0A450ZBP1"/>
<evidence type="ECO:0000256" key="6">
    <source>
        <dbReference type="ARBA" id="ARBA00022833"/>
    </source>
</evidence>
<evidence type="ECO:0000256" key="3">
    <source>
        <dbReference type="ARBA" id="ARBA00006759"/>
    </source>
</evidence>
<dbReference type="PANTHER" id="PTHR43705">
    <property type="entry name" value="HYDROXYACYLGLUTATHIONE HYDROLASE"/>
    <property type="match status" value="1"/>
</dbReference>
<dbReference type="InterPro" id="IPR032282">
    <property type="entry name" value="HAGH_C"/>
</dbReference>
<evidence type="ECO:0000256" key="5">
    <source>
        <dbReference type="ARBA" id="ARBA00022801"/>
    </source>
</evidence>
<dbReference type="PIRSF" id="PIRSF005457">
    <property type="entry name" value="Glx"/>
    <property type="match status" value="1"/>
</dbReference>
<evidence type="ECO:0000256" key="1">
    <source>
        <dbReference type="ARBA" id="ARBA00001623"/>
    </source>
</evidence>
<comment type="similarity">
    <text evidence="3 7">Belongs to the metallo-beta-lactamase superfamily. Glyoxalase II family.</text>
</comment>
<evidence type="ECO:0000259" key="8">
    <source>
        <dbReference type="SMART" id="SM00849"/>
    </source>
</evidence>
<keyword evidence="6 7" id="KW-0862">Zinc</keyword>
<comment type="cofactor">
    <cofactor evidence="7">
        <name>Zn(2+)</name>
        <dbReference type="ChEBI" id="CHEBI:29105"/>
    </cofactor>
    <text evidence="7">Binds 2 Zn(2+) ions per subunit.</text>
</comment>
<dbReference type="GO" id="GO:0004416">
    <property type="term" value="F:hydroxyacylglutathione hydrolase activity"/>
    <property type="evidence" value="ECO:0007669"/>
    <property type="project" value="UniProtKB-UniRule"/>
</dbReference>